<dbReference type="AlphaFoldDB" id="A0A4Q9DW06"/>
<feature type="transmembrane region" description="Helical" evidence="8">
    <location>
        <begin position="40"/>
        <end position="61"/>
    </location>
</feature>
<feature type="transmembrane region" description="Helical" evidence="8">
    <location>
        <begin position="121"/>
        <end position="138"/>
    </location>
</feature>
<keyword evidence="6 8" id="KW-1133">Transmembrane helix</keyword>
<evidence type="ECO:0000256" key="2">
    <source>
        <dbReference type="ARBA" id="ARBA00007998"/>
    </source>
</evidence>
<feature type="transmembrane region" description="Helical" evidence="8">
    <location>
        <begin position="81"/>
        <end position="101"/>
    </location>
</feature>
<feature type="transmembrane region" description="Helical" evidence="8">
    <location>
        <begin position="269"/>
        <end position="291"/>
    </location>
</feature>
<dbReference type="GO" id="GO:0009847">
    <property type="term" value="P:spore germination"/>
    <property type="evidence" value="ECO:0007669"/>
    <property type="project" value="InterPro"/>
</dbReference>
<keyword evidence="5 8" id="KW-0812">Transmembrane</keyword>
<dbReference type="OrthoDB" id="2078716at2"/>
<dbReference type="PANTHER" id="PTHR34975:SF2">
    <property type="entry name" value="SPORE GERMINATION PROTEIN A2"/>
    <property type="match status" value="1"/>
</dbReference>
<evidence type="ECO:0000256" key="5">
    <source>
        <dbReference type="ARBA" id="ARBA00022692"/>
    </source>
</evidence>
<dbReference type="NCBIfam" id="TIGR00912">
    <property type="entry name" value="2A0309"/>
    <property type="match status" value="1"/>
</dbReference>
<dbReference type="Pfam" id="PF03845">
    <property type="entry name" value="Spore_permease"/>
    <property type="match status" value="1"/>
</dbReference>
<feature type="transmembrane region" description="Helical" evidence="8">
    <location>
        <begin position="303"/>
        <end position="322"/>
    </location>
</feature>
<comment type="similarity">
    <text evidence="2">Belongs to the amino acid-polyamine-organocation (APC) superfamily. Spore germination protein (SGP) (TC 2.A.3.9) family.</text>
</comment>
<organism evidence="9 10">
    <name type="scientific">Paenibacillus thalictri</name>
    <dbReference type="NCBI Taxonomy" id="2527873"/>
    <lineage>
        <taxon>Bacteria</taxon>
        <taxon>Bacillati</taxon>
        <taxon>Bacillota</taxon>
        <taxon>Bacilli</taxon>
        <taxon>Bacillales</taxon>
        <taxon>Paenibacillaceae</taxon>
        <taxon>Paenibacillus</taxon>
    </lineage>
</organism>
<keyword evidence="7 8" id="KW-0472">Membrane</keyword>
<dbReference type="Proteomes" id="UP000293142">
    <property type="component" value="Unassembled WGS sequence"/>
</dbReference>
<evidence type="ECO:0000256" key="3">
    <source>
        <dbReference type="ARBA" id="ARBA00022448"/>
    </source>
</evidence>
<evidence type="ECO:0000313" key="9">
    <source>
        <dbReference type="EMBL" id="TBL81247.1"/>
    </source>
</evidence>
<dbReference type="PANTHER" id="PTHR34975">
    <property type="entry name" value="SPORE GERMINATION PROTEIN A2"/>
    <property type="match status" value="1"/>
</dbReference>
<protein>
    <submittedName>
        <fullName evidence="9">Spore gernimation protein</fullName>
    </submittedName>
</protein>
<keyword evidence="4" id="KW-0309">Germination</keyword>
<comment type="subcellular location">
    <subcellularLocation>
        <location evidence="1">Membrane</location>
        <topology evidence="1">Multi-pass membrane protein</topology>
    </subcellularLocation>
</comment>
<name>A0A4Q9DW06_9BACL</name>
<feature type="transmembrane region" description="Helical" evidence="8">
    <location>
        <begin position="147"/>
        <end position="167"/>
    </location>
</feature>
<evidence type="ECO:0000256" key="6">
    <source>
        <dbReference type="ARBA" id="ARBA00022989"/>
    </source>
</evidence>
<evidence type="ECO:0000313" key="10">
    <source>
        <dbReference type="Proteomes" id="UP000293142"/>
    </source>
</evidence>
<feature type="transmembrane region" description="Helical" evidence="8">
    <location>
        <begin position="12"/>
        <end position="34"/>
    </location>
</feature>
<evidence type="ECO:0000256" key="1">
    <source>
        <dbReference type="ARBA" id="ARBA00004141"/>
    </source>
</evidence>
<proteinExistence type="inferred from homology"/>
<dbReference type="Gene3D" id="1.20.1740.10">
    <property type="entry name" value="Amino acid/polyamine transporter I"/>
    <property type="match status" value="1"/>
</dbReference>
<dbReference type="EMBL" id="SIRE01000003">
    <property type="protein sequence ID" value="TBL81247.1"/>
    <property type="molecule type" value="Genomic_DNA"/>
</dbReference>
<keyword evidence="3" id="KW-0813">Transport</keyword>
<dbReference type="InterPro" id="IPR004761">
    <property type="entry name" value="Spore_GerAB"/>
</dbReference>
<dbReference type="RefSeq" id="WP_131011959.1">
    <property type="nucleotide sequence ID" value="NZ_SIRE01000003.1"/>
</dbReference>
<reference evidence="9 10" key="1">
    <citation type="submission" date="2019-02" db="EMBL/GenBank/DDBJ databases">
        <title>Paenibacillus sp. nov., isolated from surface-sterilized tissue of Thalictrum simplex L.</title>
        <authorList>
            <person name="Tuo L."/>
        </authorList>
    </citation>
    <scope>NUCLEOTIDE SEQUENCE [LARGE SCALE GENOMIC DNA]</scope>
    <source>
        <strain evidence="9 10">N2SHLJ1</strain>
    </source>
</reference>
<dbReference type="GO" id="GO:0016020">
    <property type="term" value="C:membrane"/>
    <property type="evidence" value="ECO:0007669"/>
    <property type="project" value="UniProtKB-SubCell"/>
</dbReference>
<gene>
    <name evidence="9" type="ORF">EYB31_03935</name>
</gene>
<comment type="caution">
    <text evidence="9">The sequence shown here is derived from an EMBL/GenBank/DDBJ whole genome shotgun (WGS) entry which is preliminary data.</text>
</comment>
<feature type="transmembrane region" description="Helical" evidence="8">
    <location>
        <begin position="334"/>
        <end position="354"/>
    </location>
</feature>
<feature type="transmembrane region" description="Helical" evidence="8">
    <location>
        <begin position="213"/>
        <end position="236"/>
    </location>
</feature>
<evidence type="ECO:0000256" key="4">
    <source>
        <dbReference type="ARBA" id="ARBA00022544"/>
    </source>
</evidence>
<sequence length="363" mass="39927">MENGGKINSHTFTILVAFFMIGTSILITPAGLAVDARQDAWLACLTGLLVNLLLVLLYAALGKRFGELSVIGFCERAFGKWLGKAAGLVLTLFYYLLASLMVGDLGFFLTSQIVPETPIEMLQILFVLTISAAVYYGVKIYGRAAEIFFPIMLVLFLLLIVPLLHRFHFNNVMPLMENGIKPVLKGAYSFFGLQEMGVLLMLYPFVGEGKGRAMIVGTVIGGIVLAITTFSSIAVLGASLTANQLFPAYTLAKNINIGNFIQRLEGNMMLIWVLTIFMKVVITFHASLLGMVQVFNLKSEKPYVAPLALGMVSLSLICYPDTLFSTRFLARNWTALASFFMIFLPLLLLAVSVLRHKLAVKKQ</sequence>
<evidence type="ECO:0000256" key="7">
    <source>
        <dbReference type="ARBA" id="ARBA00023136"/>
    </source>
</evidence>
<evidence type="ECO:0000256" key="8">
    <source>
        <dbReference type="SAM" id="Phobius"/>
    </source>
</evidence>
<feature type="transmembrane region" description="Helical" evidence="8">
    <location>
        <begin position="187"/>
        <end position="206"/>
    </location>
</feature>
<keyword evidence="10" id="KW-1185">Reference proteome</keyword>
<accession>A0A4Q9DW06</accession>